<dbReference type="EMBL" id="CAJVQB010115759">
    <property type="protein sequence ID" value="CAG8852749.1"/>
    <property type="molecule type" value="Genomic_DNA"/>
</dbReference>
<evidence type="ECO:0000313" key="4">
    <source>
        <dbReference type="EMBL" id="CAG8852749.1"/>
    </source>
</evidence>
<keyword evidence="3" id="KW-0503">Monooxygenase</keyword>
<dbReference type="SUPFAM" id="SSF48264">
    <property type="entry name" value="Cytochrome P450"/>
    <property type="match status" value="1"/>
</dbReference>
<evidence type="ECO:0000256" key="2">
    <source>
        <dbReference type="ARBA" id="ARBA00023004"/>
    </source>
</evidence>
<keyword evidence="3" id="KW-0560">Oxidoreductase</keyword>
<dbReference type="InterPro" id="IPR036396">
    <property type="entry name" value="Cyt_P450_sf"/>
</dbReference>
<comment type="similarity">
    <text evidence="3">Belongs to the cytochrome P450 family.</text>
</comment>
<sequence>RQVFLDISEISFSEELYGQNTQEFNAHRHNSSATKPDYDFLIFGFGRRTCPGRFFDVLLTKLLLYHVILNNIIKAEIENTKHKQHVGFILGPLKPGKA</sequence>
<keyword evidence="5" id="KW-1185">Reference proteome</keyword>
<dbReference type="InterPro" id="IPR001128">
    <property type="entry name" value="Cyt_P450"/>
</dbReference>
<evidence type="ECO:0000256" key="1">
    <source>
        <dbReference type="ARBA" id="ARBA00022723"/>
    </source>
</evidence>
<dbReference type="PROSITE" id="PS00086">
    <property type="entry name" value="CYTOCHROME_P450"/>
    <property type="match status" value="1"/>
</dbReference>
<keyword evidence="1 3" id="KW-0479">Metal-binding</keyword>
<gene>
    <name evidence="4" type="ORF">GMARGA_LOCUS41570</name>
</gene>
<comment type="caution">
    <text evidence="4">The sequence shown here is derived from an EMBL/GenBank/DDBJ whole genome shotgun (WGS) entry which is preliminary data.</text>
</comment>
<organism evidence="4 5">
    <name type="scientific">Gigaspora margarita</name>
    <dbReference type="NCBI Taxonomy" id="4874"/>
    <lineage>
        <taxon>Eukaryota</taxon>
        <taxon>Fungi</taxon>
        <taxon>Fungi incertae sedis</taxon>
        <taxon>Mucoromycota</taxon>
        <taxon>Glomeromycotina</taxon>
        <taxon>Glomeromycetes</taxon>
        <taxon>Diversisporales</taxon>
        <taxon>Gigasporaceae</taxon>
        <taxon>Gigaspora</taxon>
    </lineage>
</organism>
<protein>
    <submittedName>
        <fullName evidence="4">40551_t:CDS:1</fullName>
    </submittedName>
</protein>
<dbReference type="Gene3D" id="1.10.630.10">
    <property type="entry name" value="Cytochrome P450"/>
    <property type="match status" value="1"/>
</dbReference>
<keyword evidence="3" id="KW-0349">Heme</keyword>
<dbReference type="InterPro" id="IPR017972">
    <property type="entry name" value="Cyt_P450_CS"/>
</dbReference>
<dbReference type="Pfam" id="PF00067">
    <property type="entry name" value="p450"/>
    <property type="match status" value="1"/>
</dbReference>
<evidence type="ECO:0000256" key="3">
    <source>
        <dbReference type="RuleBase" id="RU000461"/>
    </source>
</evidence>
<name>A0ABN7XFH5_GIGMA</name>
<reference evidence="4 5" key="1">
    <citation type="submission" date="2021-06" db="EMBL/GenBank/DDBJ databases">
        <authorList>
            <person name="Kallberg Y."/>
            <person name="Tangrot J."/>
            <person name="Rosling A."/>
        </authorList>
    </citation>
    <scope>NUCLEOTIDE SEQUENCE [LARGE SCALE GENOMIC DNA]</scope>
    <source>
        <strain evidence="4 5">120-4 pot B 10/14</strain>
    </source>
</reference>
<keyword evidence="2 3" id="KW-0408">Iron</keyword>
<feature type="non-terminal residue" evidence="4">
    <location>
        <position position="98"/>
    </location>
</feature>
<proteinExistence type="inferred from homology"/>
<dbReference type="Proteomes" id="UP000789901">
    <property type="component" value="Unassembled WGS sequence"/>
</dbReference>
<feature type="non-terminal residue" evidence="4">
    <location>
        <position position="1"/>
    </location>
</feature>
<evidence type="ECO:0000313" key="5">
    <source>
        <dbReference type="Proteomes" id="UP000789901"/>
    </source>
</evidence>
<accession>A0ABN7XFH5</accession>